<gene>
    <name evidence="2" type="ORF">Tco_0752541</name>
</gene>
<reference evidence="2" key="1">
    <citation type="journal article" date="2022" name="Int. J. Mol. Sci.">
        <title>Draft Genome of Tanacetum Coccineum: Genomic Comparison of Closely Related Tanacetum-Family Plants.</title>
        <authorList>
            <person name="Yamashiro T."/>
            <person name="Shiraishi A."/>
            <person name="Nakayama K."/>
            <person name="Satake H."/>
        </authorList>
    </citation>
    <scope>NUCLEOTIDE SEQUENCE</scope>
</reference>
<evidence type="ECO:0000256" key="1">
    <source>
        <dbReference type="SAM" id="MobiDB-lite"/>
    </source>
</evidence>
<sequence>MTPKDTTWGRRKGSLHGDPLPSATISHLHQNARARQGRHVTIPVSAATITNVELTLAQTLVEWKSARPKTKGVVMKEPRESTPTISLQLSSQAKG</sequence>
<evidence type="ECO:0000313" key="2">
    <source>
        <dbReference type="EMBL" id="GJS86000.1"/>
    </source>
</evidence>
<feature type="region of interest" description="Disordered" evidence="1">
    <location>
        <begin position="1"/>
        <end position="22"/>
    </location>
</feature>
<reference evidence="2" key="2">
    <citation type="submission" date="2022-01" db="EMBL/GenBank/DDBJ databases">
        <authorList>
            <person name="Yamashiro T."/>
            <person name="Shiraishi A."/>
            <person name="Satake H."/>
            <person name="Nakayama K."/>
        </authorList>
    </citation>
    <scope>NUCLEOTIDE SEQUENCE</scope>
</reference>
<proteinExistence type="predicted"/>
<feature type="compositionally biased region" description="Polar residues" evidence="1">
    <location>
        <begin position="81"/>
        <end position="95"/>
    </location>
</feature>
<dbReference type="Proteomes" id="UP001151760">
    <property type="component" value="Unassembled WGS sequence"/>
</dbReference>
<name>A0ABQ4Z856_9ASTR</name>
<keyword evidence="3" id="KW-1185">Reference proteome</keyword>
<comment type="caution">
    <text evidence="2">The sequence shown here is derived from an EMBL/GenBank/DDBJ whole genome shotgun (WGS) entry which is preliminary data.</text>
</comment>
<organism evidence="2 3">
    <name type="scientific">Tanacetum coccineum</name>
    <dbReference type="NCBI Taxonomy" id="301880"/>
    <lineage>
        <taxon>Eukaryota</taxon>
        <taxon>Viridiplantae</taxon>
        <taxon>Streptophyta</taxon>
        <taxon>Embryophyta</taxon>
        <taxon>Tracheophyta</taxon>
        <taxon>Spermatophyta</taxon>
        <taxon>Magnoliopsida</taxon>
        <taxon>eudicotyledons</taxon>
        <taxon>Gunneridae</taxon>
        <taxon>Pentapetalae</taxon>
        <taxon>asterids</taxon>
        <taxon>campanulids</taxon>
        <taxon>Asterales</taxon>
        <taxon>Asteraceae</taxon>
        <taxon>Asteroideae</taxon>
        <taxon>Anthemideae</taxon>
        <taxon>Anthemidinae</taxon>
        <taxon>Tanacetum</taxon>
    </lineage>
</organism>
<accession>A0ABQ4Z856</accession>
<feature type="region of interest" description="Disordered" evidence="1">
    <location>
        <begin position="68"/>
        <end position="95"/>
    </location>
</feature>
<evidence type="ECO:0000313" key="3">
    <source>
        <dbReference type="Proteomes" id="UP001151760"/>
    </source>
</evidence>
<dbReference type="EMBL" id="BQNB010011091">
    <property type="protein sequence ID" value="GJS86000.1"/>
    <property type="molecule type" value="Genomic_DNA"/>
</dbReference>
<protein>
    <submittedName>
        <fullName evidence="2">Uncharacterized protein</fullName>
    </submittedName>
</protein>